<dbReference type="PANTHER" id="PTHR22935:SF97">
    <property type="entry name" value="BETA-LACTAMASE-RELATED DOMAIN-CONTAINING PROTEIN"/>
    <property type="match status" value="1"/>
</dbReference>
<dbReference type="AlphaFoldDB" id="A0A3D8SIT3"/>
<dbReference type="STRING" id="1810919.A0A3D8SIT3"/>
<dbReference type="Proteomes" id="UP000256690">
    <property type="component" value="Unassembled WGS sequence"/>
</dbReference>
<evidence type="ECO:0000259" key="2">
    <source>
        <dbReference type="Pfam" id="PF00144"/>
    </source>
</evidence>
<feature type="domain" description="Beta-lactamase-like ARB-00930-like C-terminal" evidence="3">
    <location>
        <begin position="456"/>
        <end position="602"/>
    </location>
</feature>
<organism evidence="4 5">
    <name type="scientific">Aspergillus mulundensis</name>
    <dbReference type="NCBI Taxonomy" id="1810919"/>
    <lineage>
        <taxon>Eukaryota</taxon>
        <taxon>Fungi</taxon>
        <taxon>Dikarya</taxon>
        <taxon>Ascomycota</taxon>
        <taxon>Pezizomycotina</taxon>
        <taxon>Eurotiomycetes</taxon>
        <taxon>Eurotiomycetidae</taxon>
        <taxon>Eurotiales</taxon>
        <taxon>Aspergillaceae</taxon>
        <taxon>Aspergillus</taxon>
        <taxon>Aspergillus subgen. Nidulantes</taxon>
    </lineage>
</organism>
<keyword evidence="5" id="KW-1185">Reference proteome</keyword>
<sequence>MRPYTSLLLTTLSLPGALSNFLGPIYPAPRDLTSSNSLVAAAWKNLTISLDRSLHGQSNSTLSEFNDLTFSVGLFSTRDSKAEKLQYHHAAPETRNASFGTQTVDGDSIYRVASVSKLFTVLAGLIELDLEEWERPLSEIFPEFAHFVREKSNTLDPIYDTQWNAITPFALASQMGGISQYGAPWTPDYLALYVLEPLILGTSSPEYNPATYGFPPVDPSDPANHAPCTTPEGFVGGICDPESYAEGASTNPPIALPWTSPVYSNNGFTLLGMAIANLTGKTLDDVYQESIFDPLNMTSSYSVVPPNSTLPRSVVAGEPQANFAIDNGLSKSSGGIFSTLNDLAKFSTAILNSTLLDTHTTHRWMKPVTHTSDLHYAIGAPWEIYRYEHPETGLVTDIYTKLGDSGSYGAMTLFIPDFDAGLNLITASTQATRSQQTLDLVQAVIGVFLPALTKQAARELEQKYTGTYVSATPGLNSSLTLTPSKIPTSPGLSITSWIQNSTDVLSIFYGSPIFPTKATLRPLITPHGSNQIAFRLATTPADPVLPRDPSNLFSAFYDADQFAQLGQYTYANLYIGEFVFEIQEDGRVSGVTPAAWVGRLEKV</sequence>
<name>A0A3D8SIT3_9EURO</name>
<keyword evidence="1" id="KW-0732">Signal</keyword>
<proteinExistence type="predicted"/>
<dbReference type="RefSeq" id="XP_026605615.1">
    <property type="nucleotide sequence ID" value="XM_026744749.1"/>
</dbReference>
<dbReference type="InterPro" id="IPR058664">
    <property type="entry name" value="ARB_00930-like_C"/>
</dbReference>
<protein>
    <submittedName>
        <fullName evidence="4">Uncharacterized protein</fullName>
    </submittedName>
</protein>
<dbReference type="InterPro" id="IPR051478">
    <property type="entry name" value="Beta-lactamase-like_AB/R"/>
</dbReference>
<evidence type="ECO:0000259" key="3">
    <source>
        <dbReference type="Pfam" id="PF26335"/>
    </source>
</evidence>
<dbReference type="Pfam" id="PF00144">
    <property type="entry name" value="Beta-lactamase"/>
    <property type="match status" value="1"/>
</dbReference>
<dbReference type="SUPFAM" id="SSF56601">
    <property type="entry name" value="beta-lactamase/transpeptidase-like"/>
    <property type="match status" value="1"/>
</dbReference>
<feature type="signal peptide" evidence="1">
    <location>
        <begin position="1"/>
        <end position="19"/>
    </location>
</feature>
<evidence type="ECO:0000313" key="5">
    <source>
        <dbReference type="Proteomes" id="UP000256690"/>
    </source>
</evidence>
<feature type="domain" description="Beta-lactamase-related" evidence="2">
    <location>
        <begin position="100"/>
        <end position="436"/>
    </location>
</feature>
<dbReference type="Gene3D" id="3.40.710.10">
    <property type="entry name" value="DD-peptidase/beta-lactamase superfamily"/>
    <property type="match status" value="1"/>
</dbReference>
<dbReference type="PANTHER" id="PTHR22935">
    <property type="entry name" value="PENICILLIN-BINDING PROTEIN"/>
    <property type="match status" value="1"/>
</dbReference>
<dbReference type="EMBL" id="PVWQ01000003">
    <property type="protein sequence ID" value="RDW86091.1"/>
    <property type="molecule type" value="Genomic_DNA"/>
</dbReference>
<dbReference type="GeneID" id="38113103"/>
<dbReference type="InterPro" id="IPR012338">
    <property type="entry name" value="Beta-lactam/transpept-like"/>
</dbReference>
<dbReference type="OrthoDB" id="10250282at2759"/>
<evidence type="ECO:0000313" key="4">
    <source>
        <dbReference type="EMBL" id="RDW86091.1"/>
    </source>
</evidence>
<gene>
    <name evidence="4" type="ORF">DSM5745_02733</name>
</gene>
<evidence type="ECO:0000256" key="1">
    <source>
        <dbReference type="SAM" id="SignalP"/>
    </source>
</evidence>
<comment type="caution">
    <text evidence="4">The sequence shown here is derived from an EMBL/GenBank/DDBJ whole genome shotgun (WGS) entry which is preliminary data.</text>
</comment>
<feature type="chain" id="PRO_5017629689" evidence="1">
    <location>
        <begin position="20"/>
        <end position="603"/>
    </location>
</feature>
<dbReference type="Pfam" id="PF26335">
    <property type="entry name" value="ARB_00930_C"/>
    <property type="match status" value="1"/>
</dbReference>
<reference evidence="4 5" key="1">
    <citation type="journal article" date="2018" name="IMA Fungus">
        <title>IMA Genome-F 9: Draft genome sequence of Annulohypoxylon stygium, Aspergillus mulundensis, Berkeleyomyces basicola (syn. Thielaviopsis basicola), Ceratocystis smalleyi, two Cercospora beticola strains, Coleophoma cylindrospora, Fusarium fracticaudum, Phialophora cf. hyalina, and Morchella septimelata.</title>
        <authorList>
            <person name="Wingfield B.D."/>
            <person name="Bills G.F."/>
            <person name="Dong Y."/>
            <person name="Huang W."/>
            <person name="Nel W.J."/>
            <person name="Swalarsk-Parry B.S."/>
            <person name="Vaghefi N."/>
            <person name="Wilken P.M."/>
            <person name="An Z."/>
            <person name="de Beer Z.W."/>
            <person name="De Vos L."/>
            <person name="Chen L."/>
            <person name="Duong T.A."/>
            <person name="Gao Y."/>
            <person name="Hammerbacher A."/>
            <person name="Kikkert J.R."/>
            <person name="Li Y."/>
            <person name="Li H."/>
            <person name="Li K."/>
            <person name="Li Q."/>
            <person name="Liu X."/>
            <person name="Ma X."/>
            <person name="Naidoo K."/>
            <person name="Pethybridge S.J."/>
            <person name="Sun J."/>
            <person name="Steenkamp E.T."/>
            <person name="van der Nest M.A."/>
            <person name="van Wyk S."/>
            <person name="Wingfield M.J."/>
            <person name="Xiong C."/>
            <person name="Yue Q."/>
            <person name="Zhang X."/>
        </authorList>
    </citation>
    <scope>NUCLEOTIDE SEQUENCE [LARGE SCALE GENOMIC DNA]</scope>
    <source>
        <strain evidence="4 5">DSM 5745</strain>
    </source>
</reference>
<accession>A0A3D8SIT3</accession>
<dbReference type="InterPro" id="IPR001466">
    <property type="entry name" value="Beta-lactam-related"/>
</dbReference>